<dbReference type="PANTHER" id="PTHR43783">
    <property type="entry name" value="UDP-N-ACETYLGLUCOSAMINE 1-CARBOXYVINYLTRANSFERASE"/>
    <property type="match status" value="1"/>
</dbReference>
<dbReference type="GO" id="GO:0008760">
    <property type="term" value="F:UDP-N-acetylglucosamine 1-carboxyvinyltransferase activity"/>
    <property type="evidence" value="ECO:0007669"/>
    <property type="project" value="UniProtKB-EC"/>
</dbReference>
<dbReference type="GO" id="GO:0005737">
    <property type="term" value="C:cytoplasm"/>
    <property type="evidence" value="ECO:0007669"/>
    <property type="project" value="UniProtKB-SubCell"/>
</dbReference>
<comment type="function">
    <text evidence="10">Cell wall formation. Adds enolpyruvyl to UDP-N-acetylglucosamine.</text>
</comment>
<keyword evidence="5" id="KW-0808">Transferase</keyword>
<dbReference type="RefSeq" id="WP_189056160.1">
    <property type="nucleotide sequence ID" value="NZ_BMMK01000007.1"/>
</dbReference>
<dbReference type="Pfam" id="PF00275">
    <property type="entry name" value="EPSP_synthase"/>
    <property type="match status" value="1"/>
</dbReference>
<comment type="pathway">
    <text evidence="2">Cell wall biogenesis; peptidoglycan biosynthesis.</text>
</comment>
<evidence type="ECO:0000256" key="5">
    <source>
        <dbReference type="ARBA" id="ARBA00022679"/>
    </source>
</evidence>
<dbReference type="Gene3D" id="3.65.10.10">
    <property type="entry name" value="Enolpyruvate transferase domain"/>
    <property type="match status" value="2"/>
</dbReference>
<dbReference type="GO" id="GO:0009252">
    <property type="term" value="P:peptidoglycan biosynthetic process"/>
    <property type="evidence" value="ECO:0007669"/>
    <property type="project" value="UniProtKB-KW"/>
</dbReference>
<evidence type="ECO:0000256" key="2">
    <source>
        <dbReference type="ARBA" id="ARBA00004752"/>
    </source>
</evidence>
<evidence type="ECO:0000256" key="15">
    <source>
        <dbReference type="ARBA" id="ARBA00042842"/>
    </source>
</evidence>
<reference evidence="18" key="1">
    <citation type="journal article" date="2014" name="Int. J. Syst. Evol. Microbiol.">
        <title>Complete genome sequence of Corynebacterium casei LMG S-19264T (=DSM 44701T), isolated from a smear-ripened cheese.</title>
        <authorList>
            <consortium name="US DOE Joint Genome Institute (JGI-PGF)"/>
            <person name="Walter F."/>
            <person name="Albersmeier A."/>
            <person name="Kalinowski J."/>
            <person name="Ruckert C."/>
        </authorList>
    </citation>
    <scope>NUCLEOTIDE SEQUENCE</scope>
    <source>
        <strain evidence="18">CGMCC 4.5737</strain>
    </source>
</reference>
<comment type="similarity">
    <text evidence="11">Belongs to the EPSP synthase family. MurA subfamily.</text>
</comment>
<keyword evidence="9" id="KW-0961">Cell wall biogenesis/degradation</keyword>
<dbReference type="InterPro" id="IPR050068">
    <property type="entry name" value="MurA_subfamily"/>
</dbReference>
<evidence type="ECO:0000259" key="17">
    <source>
        <dbReference type="Pfam" id="PF00275"/>
    </source>
</evidence>
<feature type="domain" description="Enolpyruvate transferase" evidence="17">
    <location>
        <begin position="49"/>
        <end position="451"/>
    </location>
</feature>
<keyword evidence="3" id="KW-0963">Cytoplasm</keyword>
<dbReference type="InterPro" id="IPR001986">
    <property type="entry name" value="Enolpyruvate_Tfrase_dom"/>
</dbReference>
<comment type="catalytic activity">
    <reaction evidence="16">
        <text>phosphoenolpyruvate + UDP-N-acetyl-alpha-D-glucosamine = UDP-N-acetyl-3-O-(1-carboxyvinyl)-alpha-D-glucosamine + phosphate</text>
        <dbReference type="Rhea" id="RHEA:18681"/>
        <dbReference type="ChEBI" id="CHEBI:43474"/>
        <dbReference type="ChEBI" id="CHEBI:57705"/>
        <dbReference type="ChEBI" id="CHEBI:58702"/>
        <dbReference type="ChEBI" id="CHEBI:68483"/>
        <dbReference type="EC" id="2.5.1.7"/>
    </reaction>
</comment>
<dbReference type="GO" id="GO:0008360">
    <property type="term" value="P:regulation of cell shape"/>
    <property type="evidence" value="ECO:0007669"/>
    <property type="project" value="UniProtKB-KW"/>
</dbReference>
<evidence type="ECO:0000256" key="13">
    <source>
        <dbReference type="ARBA" id="ARBA00039754"/>
    </source>
</evidence>
<evidence type="ECO:0000256" key="14">
    <source>
        <dbReference type="ARBA" id="ARBA00042443"/>
    </source>
</evidence>
<dbReference type="Proteomes" id="UP000637578">
    <property type="component" value="Unassembled WGS sequence"/>
</dbReference>
<evidence type="ECO:0000256" key="10">
    <source>
        <dbReference type="ARBA" id="ARBA00037534"/>
    </source>
</evidence>
<evidence type="ECO:0000256" key="12">
    <source>
        <dbReference type="ARBA" id="ARBA00039108"/>
    </source>
</evidence>
<evidence type="ECO:0000256" key="9">
    <source>
        <dbReference type="ARBA" id="ARBA00023316"/>
    </source>
</evidence>
<keyword evidence="4" id="KW-0132">Cell division</keyword>
<dbReference type="EC" id="2.5.1.7" evidence="12"/>
<gene>
    <name evidence="18" type="primary">murA</name>
    <name evidence="18" type="ORF">GCM10012275_19500</name>
</gene>
<dbReference type="InterPro" id="IPR036968">
    <property type="entry name" value="Enolpyruvate_Tfrase_sf"/>
</dbReference>
<organism evidence="18 19">
    <name type="scientific">Longimycelium tulufanense</name>
    <dbReference type="NCBI Taxonomy" id="907463"/>
    <lineage>
        <taxon>Bacteria</taxon>
        <taxon>Bacillati</taxon>
        <taxon>Actinomycetota</taxon>
        <taxon>Actinomycetes</taxon>
        <taxon>Pseudonocardiales</taxon>
        <taxon>Pseudonocardiaceae</taxon>
        <taxon>Longimycelium</taxon>
    </lineage>
</organism>
<evidence type="ECO:0000256" key="3">
    <source>
        <dbReference type="ARBA" id="ARBA00022490"/>
    </source>
</evidence>
<comment type="subcellular location">
    <subcellularLocation>
        <location evidence="1">Cytoplasm</location>
    </subcellularLocation>
</comment>
<dbReference type="InterPro" id="IPR013792">
    <property type="entry name" value="RNA3'P_cycl/enolpyr_Trfase_a/b"/>
</dbReference>
<dbReference type="PANTHER" id="PTHR43783:SF1">
    <property type="entry name" value="UDP-N-ACETYLGLUCOSAMINE 1-CARBOXYVINYLTRANSFERASE"/>
    <property type="match status" value="1"/>
</dbReference>
<proteinExistence type="inferred from homology"/>
<reference evidence="18" key="2">
    <citation type="submission" date="2020-09" db="EMBL/GenBank/DDBJ databases">
        <authorList>
            <person name="Sun Q."/>
            <person name="Zhou Y."/>
        </authorList>
    </citation>
    <scope>NUCLEOTIDE SEQUENCE</scope>
    <source>
        <strain evidence="18">CGMCC 4.5737</strain>
    </source>
</reference>
<evidence type="ECO:0000313" key="18">
    <source>
        <dbReference type="EMBL" id="GGM48687.1"/>
    </source>
</evidence>
<dbReference type="GO" id="GO:0051301">
    <property type="term" value="P:cell division"/>
    <property type="evidence" value="ECO:0007669"/>
    <property type="project" value="UniProtKB-KW"/>
</dbReference>
<evidence type="ECO:0000256" key="7">
    <source>
        <dbReference type="ARBA" id="ARBA00022984"/>
    </source>
</evidence>
<evidence type="ECO:0000256" key="8">
    <source>
        <dbReference type="ARBA" id="ARBA00023306"/>
    </source>
</evidence>
<evidence type="ECO:0000256" key="11">
    <source>
        <dbReference type="ARBA" id="ARBA00038367"/>
    </source>
</evidence>
<keyword evidence="6" id="KW-0133">Cell shape</keyword>
<evidence type="ECO:0000256" key="4">
    <source>
        <dbReference type="ARBA" id="ARBA00022618"/>
    </source>
</evidence>
<evidence type="ECO:0000313" key="19">
    <source>
        <dbReference type="Proteomes" id="UP000637578"/>
    </source>
</evidence>
<dbReference type="EMBL" id="BMMK01000007">
    <property type="protein sequence ID" value="GGM48687.1"/>
    <property type="molecule type" value="Genomic_DNA"/>
</dbReference>
<keyword evidence="7" id="KW-0573">Peptidoglycan synthesis</keyword>
<keyword evidence="8" id="KW-0131">Cell cycle</keyword>
<evidence type="ECO:0000256" key="1">
    <source>
        <dbReference type="ARBA" id="ARBA00004496"/>
    </source>
</evidence>
<dbReference type="GO" id="GO:0071555">
    <property type="term" value="P:cell wall organization"/>
    <property type="evidence" value="ECO:0007669"/>
    <property type="project" value="UniProtKB-KW"/>
</dbReference>
<dbReference type="SUPFAM" id="SSF55205">
    <property type="entry name" value="EPT/RTPC-like"/>
    <property type="match status" value="1"/>
</dbReference>
<evidence type="ECO:0000256" key="6">
    <source>
        <dbReference type="ARBA" id="ARBA00022960"/>
    </source>
</evidence>
<accession>A0A8J3CA41</accession>
<name>A0A8J3CA41_9PSEU</name>
<evidence type="ECO:0000256" key="16">
    <source>
        <dbReference type="ARBA" id="ARBA00047527"/>
    </source>
</evidence>
<dbReference type="AlphaFoldDB" id="A0A8J3CA41"/>
<keyword evidence="19" id="KW-1185">Reference proteome</keyword>
<comment type="caution">
    <text evidence="18">The sequence shown here is derived from an EMBL/GenBank/DDBJ whole genome shotgun (WGS) entry which is preliminary data.</text>
</comment>
<sequence length="465" mass="49192">MTVTDPLRPPGNVDAHPLDAGPYWDIHANPGDSHVRLRPGGFKHLLVPALAAACLADQPWRITNAPDIADTRVLSAIVTELGAKVTGADGMLTVDAGSLHSHTIPTQWSSQIHGGVYLLPTLLATRGQVASGAHGGCRIGGGSNGARPMAHMATVMERFGARCAVAPGNFQAWAPPSGLRGTVIDLAEFGSPDAVSGKPTGPHYSGATKTALLLAATANGTTVLRNPYPKPDVTGLAHTLAAAGASIRLSPTEIVIDGRGGPLGATQLTLPSDLMEVITFIAAAVCLDRHVTLTLEQPEVVRAGLAPELRHMDTMGLSLSWNDRMLEIEPVQHLRPAHVVAASHLVYSDAQPLFALMMLKASGPSRLTETVWRGRFGYVSGLRELGAHLEQAGDDLLVRPSRLRPAPRPLRAGDLRAAMALVIAALSTGQPQRLYGVEHLARGYAEVRDKLARFGARIDLRPNHE</sequence>
<protein>
    <recommendedName>
        <fullName evidence="13">UDP-N-acetylglucosamine 1-carboxyvinyltransferase</fullName>
        <ecNumber evidence="12">2.5.1.7</ecNumber>
    </recommendedName>
    <alternativeName>
        <fullName evidence="14">Enoylpyruvate transferase</fullName>
    </alternativeName>
    <alternativeName>
        <fullName evidence="15">UDP-N-acetylglucosamine enolpyruvyl transferase</fullName>
    </alternativeName>
</protein>